<sequence length="243" mass="25534">MRLPLPFEWGRSDRRVPARRLGWMSRRGTCSSDPAPHGRAALRASGPHPPARAALSFLFLVLSPPCGAGRVLLNPSRPCLPAASSPCVYRPPPSSPARAGPPPAGRESAVTVPAEKGWEHPDHRARLFSRHALSSGHPPACSGLRWARPSGRGPHRLGVPSELLPMPAVASSASALSALMAKAMLSSTGQSAVLLGPLSQALGAPRWQSPWQHSLTLRGTLAQGEGMGLPVFLSPRGEGAEDT</sequence>
<dbReference type="Proteomes" id="UP001162501">
    <property type="component" value="Chromosome 9"/>
</dbReference>
<gene>
    <name evidence="1" type="ORF">MRATA1EN22A_LOCUS28460</name>
</gene>
<organism evidence="1 2">
    <name type="scientific">Rangifer tarandus platyrhynchus</name>
    <name type="common">Svalbard reindeer</name>
    <dbReference type="NCBI Taxonomy" id="3082113"/>
    <lineage>
        <taxon>Eukaryota</taxon>
        <taxon>Metazoa</taxon>
        <taxon>Chordata</taxon>
        <taxon>Craniata</taxon>
        <taxon>Vertebrata</taxon>
        <taxon>Euteleostomi</taxon>
        <taxon>Mammalia</taxon>
        <taxon>Eutheria</taxon>
        <taxon>Laurasiatheria</taxon>
        <taxon>Artiodactyla</taxon>
        <taxon>Ruminantia</taxon>
        <taxon>Pecora</taxon>
        <taxon>Cervidae</taxon>
        <taxon>Odocoileinae</taxon>
        <taxon>Rangifer</taxon>
    </lineage>
</organism>
<accession>A0AC60A9P2</accession>
<proteinExistence type="predicted"/>
<dbReference type="EMBL" id="OX596093">
    <property type="protein sequence ID" value="CAN0572361.1"/>
    <property type="molecule type" value="Genomic_DNA"/>
</dbReference>
<protein>
    <submittedName>
        <fullName evidence="1">Uncharacterized protein</fullName>
    </submittedName>
</protein>
<name>A0AC60A9P2_RANTA</name>
<reference evidence="1" key="2">
    <citation type="submission" date="2025-03" db="EMBL/GenBank/DDBJ databases">
        <authorList>
            <consortium name="ELIXIR-Norway"/>
            <consortium name="Elixir Norway"/>
        </authorList>
    </citation>
    <scope>NUCLEOTIDE SEQUENCE</scope>
</reference>
<evidence type="ECO:0000313" key="2">
    <source>
        <dbReference type="Proteomes" id="UP001162501"/>
    </source>
</evidence>
<reference evidence="1" key="1">
    <citation type="submission" date="2023-05" db="EMBL/GenBank/DDBJ databases">
        <authorList>
            <consortium name="ELIXIR-Norway"/>
        </authorList>
    </citation>
    <scope>NUCLEOTIDE SEQUENCE</scope>
</reference>
<evidence type="ECO:0000313" key="1">
    <source>
        <dbReference type="EMBL" id="CAN0572361.1"/>
    </source>
</evidence>